<dbReference type="EMBL" id="LR215037">
    <property type="protein sequence ID" value="VEU75232.1"/>
    <property type="molecule type" value="Genomic_DNA"/>
</dbReference>
<name>A0A449B3Q6_9BACT</name>
<dbReference type="OrthoDB" id="9774673at2"/>
<keyword evidence="2" id="KW-1185">Reference proteome</keyword>
<dbReference type="InterPro" id="IPR025247">
    <property type="entry name" value="EcoRI-like_methylase"/>
</dbReference>
<dbReference type="Pfam" id="PF13651">
    <property type="entry name" value="EcoRI_methylase"/>
    <property type="match status" value="1"/>
</dbReference>
<reference evidence="1 2" key="1">
    <citation type="submission" date="2019-01" db="EMBL/GenBank/DDBJ databases">
        <authorList>
            <consortium name="Pathogen Informatics"/>
        </authorList>
    </citation>
    <scope>NUCLEOTIDE SEQUENCE [LARGE SCALE GENOMIC DNA]</scope>
    <source>
        <strain evidence="1 2">NCTC10168</strain>
    </source>
</reference>
<dbReference type="RefSeq" id="WP_129646155.1">
    <property type="nucleotide sequence ID" value="NZ_LR215037.1"/>
</dbReference>
<accession>A0A449B3Q6</accession>
<dbReference type="KEGG" id="mmau:NCTC10168_00148"/>
<protein>
    <submittedName>
        <fullName evidence="1">Uncharacterized protein</fullName>
    </submittedName>
</protein>
<evidence type="ECO:0000313" key="2">
    <source>
        <dbReference type="Proteomes" id="UP000290243"/>
    </source>
</evidence>
<proteinExistence type="predicted"/>
<sequence>MDTKEIKKKNKNLIDAKKNKNDEFYTRYEDVANELKWYKEQLKDKPLLFPCDYNFYTEFTKEEQNIIFNGGVAESKNDLGSFSRFIINMQDENSKNNWNNKLYFSHYNPKTNEGTPFQKSIREFAKKHPDGVVISNPPFSLFREFIDIIMECNLKFLIIGSMNAITYKETFKYIKENKMWLGYTNPKTFTTPENKKMDVLTRWFTNLNIEKRHIKIPLSYSYKDNPTKYPKYDNYDGINVYLMLHMKKVLSKTCIDLLEDLYQKEKVLINTVKRKLITWWKILMNIVMKLDFKILFS</sequence>
<evidence type="ECO:0000313" key="1">
    <source>
        <dbReference type="EMBL" id="VEU75232.1"/>
    </source>
</evidence>
<gene>
    <name evidence="1" type="ORF">NCTC10168_00148</name>
</gene>
<organism evidence="1 2">
    <name type="scientific">Mycoplasmopsis maculosa</name>
    <dbReference type="NCBI Taxonomy" id="114885"/>
    <lineage>
        <taxon>Bacteria</taxon>
        <taxon>Bacillati</taxon>
        <taxon>Mycoplasmatota</taxon>
        <taxon>Mycoplasmoidales</taxon>
        <taxon>Metamycoplasmataceae</taxon>
        <taxon>Mycoplasmopsis</taxon>
    </lineage>
</organism>
<dbReference type="AlphaFoldDB" id="A0A449B3Q6"/>
<dbReference type="Proteomes" id="UP000290243">
    <property type="component" value="Chromosome"/>
</dbReference>